<comment type="caution">
    <text evidence="2">The sequence shown here is derived from an EMBL/GenBank/DDBJ whole genome shotgun (WGS) entry which is preliminary data.</text>
</comment>
<feature type="domain" description="AB hydrolase-1" evidence="1">
    <location>
        <begin position="45"/>
        <end position="245"/>
    </location>
</feature>
<dbReference type="EMBL" id="JBHLTC010000001">
    <property type="protein sequence ID" value="MFC0622778.1"/>
    <property type="molecule type" value="Genomic_DNA"/>
</dbReference>
<dbReference type="SUPFAM" id="SSF53474">
    <property type="entry name" value="alpha/beta-Hydrolases"/>
    <property type="match status" value="1"/>
</dbReference>
<proteinExistence type="predicted"/>
<dbReference type="RefSeq" id="WP_380043453.1">
    <property type="nucleotide sequence ID" value="NZ_JBHLTC010000001.1"/>
</dbReference>
<dbReference type="InterPro" id="IPR000073">
    <property type="entry name" value="AB_hydrolase_1"/>
</dbReference>
<accession>A0ABV6QE09</accession>
<keyword evidence="2" id="KW-0378">Hydrolase</keyword>
<organism evidence="2 3">
    <name type="scientific">Kribbella deserti</name>
    <dbReference type="NCBI Taxonomy" id="1926257"/>
    <lineage>
        <taxon>Bacteria</taxon>
        <taxon>Bacillati</taxon>
        <taxon>Actinomycetota</taxon>
        <taxon>Actinomycetes</taxon>
        <taxon>Propionibacteriales</taxon>
        <taxon>Kribbellaceae</taxon>
        <taxon>Kribbella</taxon>
    </lineage>
</organism>
<dbReference type="Proteomes" id="UP001589890">
    <property type="component" value="Unassembled WGS sequence"/>
</dbReference>
<evidence type="ECO:0000313" key="2">
    <source>
        <dbReference type="EMBL" id="MFC0622778.1"/>
    </source>
</evidence>
<evidence type="ECO:0000259" key="1">
    <source>
        <dbReference type="Pfam" id="PF12697"/>
    </source>
</evidence>
<keyword evidence="3" id="KW-1185">Reference proteome</keyword>
<evidence type="ECO:0000313" key="3">
    <source>
        <dbReference type="Proteomes" id="UP001589890"/>
    </source>
</evidence>
<reference evidence="2 3" key="1">
    <citation type="submission" date="2024-09" db="EMBL/GenBank/DDBJ databases">
        <authorList>
            <person name="Sun Q."/>
            <person name="Mori K."/>
        </authorList>
    </citation>
    <scope>NUCLEOTIDE SEQUENCE [LARGE SCALE GENOMIC DNA]</scope>
    <source>
        <strain evidence="2 3">CGMCC 1.15906</strain>
    </source>
</reference>
<name>A0ABV6QE09_9ACTN</name>
<gene>
    <name evidence="2" type="ORF">ACFFGN_01805</name>
</gene>
<dbReference type="Gene3D" id="3.40.50.1820">
    <property type="entry name" value="alpha/beta hydrolase"/>
    <property type="match status" value="1"/>
</dbReference>
<sequence>MPETTEGRFANGLEFLRLGKGPVLVMSPGLGPSNELPTGLSRHASLASAQPFAQHFTVYVLQRRVGMPKTWELRDIATDYASAIEELSEPVLLHGASTGGSVALQVAADNPQLVRRMVIASAACSLSDRGRYIQVEFARLVAEGDIRGAYAYLAGVLAPGALRRPVGGMGWLLGRAVSGVDHGDMLTTVSAEDRFDAEPYLSNVTAPTLVLGGAKDPLYTRNLFERTAAGVTDGRAVIYEGKGHLYPSGGKASTLAAGFLLG</sequence>
<dbReference type="Pfam" id="PF12697">
    <property type="entry name" value="Abhydrolase_6"/>
    <property type="match status" value="1"/>
</dbReference>
<protein>
    <submittedName>
        <fullName evidence="2">Alpha/beta fold hydrolase</fullName>
    </submittedName>
</protein>
<dbReference type="GO" id="GO:0016787">
    <property type="term" value="F:hydrolase activity"/>
    <property type="evidence" value="ECO:0007669"/>
    <property type="project" value="UniProtKB-KW"/>
</dbReference>
<dbReference type="InterPro" id="IPR029058">
    <property type="entry name" value="AB_hydrolase_fold"/>
</dbReference>